<dbReference type="Gene3D" id="3.30.1370.10">
    <property type="entry name" value="K Homology domain, type 1"/>
    <property type="match status" value="1"/>
</dbReference>
<dbReference type="NCBIfam" id="TIGR03591">
    <property type="entry name" value="polynuc_phos"/>
    <property type="match status" value="1"/>
</dbReference>
<feature type="binding site" evidence="9">
    <location>
        <position position="537"/>
    </location>
    <ligand>
        <name>Mg(2+)</name>
        <dbReference type="ChEBI" id="CHEBI:18420"/>
    </ligand>
</feature>
<dbReference type="GO" id="GO:0005829">
    <property type="term" value="C:cytosol"/>
    <property type="evidence" value="ECO:0007669"/>
    <property type="project" value="TreeGrafter"/>
</dbReference>
<keyword evidence="5 9" id="KW-0548">Nucleotidyltransferase</keyword>
<dbReference type="Pfam" id="PF01138">
    <property type="entry name" value="RNase_PH"/>
    <property type="match status" value="2"/>
</dbReference>
<dbReference type="PANTHER" id="PTHR11252:SF0">
    <property type="entry name" value="POLYRIBONUCLEOTIDE NUCLEOTIDYLTRANSFERASE 1, MITOCHONDRIAL"/>
    <property type="match status" value="1"/>
</dbReference>
<evidence type="ECO:0000256" key="10">
    <source>
        <dbReference type="SAM" id="MobiDB-lite"/>
    </source>
</evidence>
<comment type="cofactor">
    <cofactor evidence="9">
        <name>Mg(2+)</name>
        <dbReference type="ChEBI" id="CHEBI:18420"/>
    </cofactor>
</comment>
<keyword evidence="3 9" id="KW-0963">Cytoplasm</keyword>
<dbReference type="Gene3D" id="2.40.50.140">
    <property type="entry name" value="Nucleic acid-binding proteins"/>
    <property type="match status" value="1"/>
</dbReference>
<dbReference type="InterPro" id="IPR004088">
    <property type="entry name" value="KH_dom_type_1"/>
</dbReference>
<name>A0A0G2ADW0_9BACT</name>
<dbReference type="CDD" id="cd11364">
    <property type="entry name" value="RNase_PH_PNPase_2"/>
    <property type="match status" value="1"/>
</dbReference>
<dbReference type="CDD" id="cd02393">
    <property type="entry name" value="KH-I_PNPase"/>
    <property type="match status" value="1"/>
</dbReference>
<dbReference type="Proteomes" id="UP000034846">
    <property type="component" value="Unassembled WGS sequence"/>
</dbReference>
<evidence type="ECO:0000313" key="13">
    <source>
        <dbReference type="Proteomes" id="UP000034846"/>
    </source>
</evidence>
<dbReference type="InterPro" id="IPR003029">
    <property type="entry name" value="S1_domain"/>
</dbReference>
<dbReference type="Pfam" id="PF00575">
    <property type="entry name" value="S1"/>
    <property type="match status" value="1"/>
</dbReference>
<comment type="function">
    <text evidence="9">Involved in mRNA degradation. Catalyzes the phosphorolysis of single-stranded polyribonucleotides processively in the 3'- to 5'-direction.</text>
</comment>
<dbReference type="PANTHER" id="PTHR11252">
    <property type="entry name" value="POLYRIBONUCLEOTIDE NUCLEOTIDYLTRANSFERASE"/>
    <property type="match status" value="1"/>
</dbReference>
<dbReference type="GO" id="GO:0000287">
    <property type="term" value="F:magnesium ion binding"/>
    <property type="evidence" value="ECO:0007669"/>
    <property type="project" value="UniProtKB-UniRule"/>
</dbReference>
<dbReference type="SUPFAM" id="SSF54791">
    <property type="entry name" value="Eukaryotic type KH-domain (KH-domain type I)"/>
    <property type="match status" value="1"/>
</dbReference>
<dbReference type="EMBL" id="LCRD01000007">
    <property type="protein sequence ID" value="KKW30604.1"/>
    <property type="molecule type" value="Genomic_DNA"/>
</dbReference>
<dbReference type="InterPro" id="IPR001247">
    <property type="entry name" value="ExoRNase_PH_dom1"/>
</dbReference>
<dbReference type="InterPro" id="IPR036456">
    <property type="entry name" value="PNPase_PH_RNA-bd_sf"/>
</dbReference>
<dbReference type="PROSITE" id="PS50126">
    <property type="entry name" value="S1"/>
    <property type="match status" value="1"/>
</dbReference>
<dbReference type="Gene3D" id="3.30.230.70">
    <property type="entry name" value="GHMP Kinase, N-terminal domain"/>
    <property type="match status" value="2"/>
</dbReference>
<keyword evidence="4 9" id="KW-0808">Transferase</keyword>
<dbReference type="FunFam" id="2.40.50.140:FF:000023">
    <property type="entry name" value="Polyribonucleotide nucleotidyltransferase"/>
    <property type="match status" value="1"/>
</dbReference>
<feature type="binding site" evidence="9">
    <location>
        <position position="543"/>
    </location>
    <ligand>
        <name>Mg(2+)</name>
        <dbReference type="ChEBI" id="CHEBI:18420"/>
    </ligand>
</feature>
<accession>A0A0G2ADW0</accession>
<evidence type="ECO:0000256" key="8">
    <source>
        <dbReference type="ARBA" id="ARBA00022884"/>
    </source>
</evidence>
<evidence type="ECO:0000313" key="12">
    <source>
        <dbReference type="EMBL" id="KKW30604.1"/>
    </source>
</evidence>
<reference evidence="12 13" key="1">
    <citation type="journal article" date="2015" name="Nature">
        <title>rRNA introns, odd ribosomes, and small enigmatic genomes across a large radiation of phyla.</title>
        <authorList>
            <person name="Brown C.T."/>
            <person name="Hug L.A."/>
            <person name="Thomas B.C."/>
            <person name="Sharon I."/>
            <person name="Castelle C.J."/>
            <person name="Singh A."/>
            <person name="Wilkins M.J."/>
            <person name="Williams K.H."/>
            <person name="Banfield J.F."/>
        </authorList>
    </citation>
    <scope>NUCLEOTIDE SEQUENCE [LARGE SCALE GENOMIC DNA]</scope>
</reference>
<comment type="caution">
    <text evidence="12">The sequence shown here is derived from an EMBL/GenBank/DDBJ whole genome shotgun (WGS) entry which is preliminary data.</text>
</comment>
<organism evidence="12 13">
    <name type="scientific">Candidatus Uhrbacteria bacterium GW2011_GWD2_52_7</name>
    <dbReference type="NCBI Taxonomy" id="1618989"/>
    <lineage>
        <taxon>Bacteria</taxon>
        <taxon>Candidatus Uhriibacteriota</taxon>
    </lineage>
</organism>
<dbReference type="SMART" id="SM00316">
    <property type="entry name" value="S1"/>
    <property type="match status" value="1"/>
</dbReference>
<evidence type="ECO:0000256" key="3">
    <source>
        <dbReference type="ARBA" id="ARBA00022490"/>
    </source>
</evidence>
<evidence type="ECO:0000256" key="5">
    <source>
        <dbReference type="ARBA" id="ARBA00022695"/>
    </source>
</evidence>
<feature type="region of interest" description="Disordered" evidence="10">
    <location>
        <begin position="742"/>
        <end position="777"/>
    </location>
</feature>
<dbReference type="InterPro" id="IPR012162">
    <property type="entry name" value="PNPase"/>
</dbReference>
<dbReference type="InterPro" id="IPR027408">
    <property type="entry name" value="PNPase/RNase_PH_dom_sf"/>
</dbReference>
<dbReference type="InterPro" id="IPR004087">
    <property type="entry name" value="KH_dom"/>
</dbReference>
<dbReference type="GO" id="GO:0004654">
    <property type="term" value="F:polyribonucleotide nucleotidyltransferase activity"/>
    <property type="evidence" value="ECO:0007669"/>
    <property type="project" value="UniProtKB-UniRule"/>
</dbReference>
<dbReference type="CDD" id="cd11363">
    <property type="entry name" value="RNase_PH_PNPase_1"/>
    <property type="match status" value="1"/>
</dbReference>
<comment type="subcellular location">
    <subcellularLocation>
        <location evidence="1 9">Cytoplasm</location>
    </subcellularLocation>
</comment>
<comment type="catalytic activity">
    <reaction evidence="9">
        <text>RNA(n+1) + phosphate = RNA(n) + a ribonucleoside 5'-diphosphate</text>
        <dbReference type="Rhea" id="RHEA:22096"/>
        <dbReference type="Rhea" id="RHEA-COMP:14527"/>
        <dbReference type="Rhea" id="RHEA-COMP:17342"/>
        <dbReference type="ChEBI" id="CHEBI:43474"/>
        <dbReference type="ChEBI" id="CHEBI:57930"/>
        <dbReference type="ChEBI" id="CHEBI:140395"/>
        <dbReference type="EC" id="2.7.7.8"/>
    </reaction>
</comment>
<dbReference type="GO" id="GO:0000175">
    <property type="term" value="F:3'-5'-RNA exonuclease activity"/>
    <property type="evidence" value="ECO:0007669"/>
    <property type="project" value="TreeGrafter"/>
</dbReference>
<keyword evidence="7 9" id="KW-0460">Magnesium</keyword>
<evidence type="ECO:0000256" key="2">
    <source>
        <dbReference type="ARBA" id="ARBA00007404"/>
    </source>
</evidence>
<dbReference type="GO" id="GO:0006396">
    <property type="term" value="P:RNA processing"/>
    <property type="evidence" value="ECO:0007669"/>
    <property type="project" value="InterPro"/>
</dbReference>
<dbReference type="InterPro" id="IPR036345">
    <property type="entry name" value="ExoRNase_PH_dom2_sf"/>
</dbReference>
<dbReference type="SMART" id="SM00322">
    <property type="entry name" value="KH"/>
    <property type="match status" value="1"/>
</dbReference>
<evidence type="ECO:0000256" key="1">
    <source>
        <dbReference type="ARBA" id="ARBA00004496"/>
    </source>
</evidence>
<evidence type="ECO:0000259" key="11">
    <source>
        <dbReference type="PROSITE" id="PS50126"/>
    </source>
</evidence>
<keyword evidence="6 9" id="KW-0479">Metal-binding</keyword>
<dbReference type="GO" id="GO:0006402">
    <property type="term" value="P:mRNA catabolic process"/>
    <property type="evidence" value="ECO:0007669"/>
    <property type="project" value="UniProtKB-UniRule"/>
</dbReference>
<dbReference type="GO" id="GO:0003723">
    <property type="term" value="F:RNA binding"/>
    <property type="evidence" value="ECO:0007669"/>
    <property type="project" value="UniProtKB-UniRule"/>
</dbReference>
<dbReference type="FunFam" id="3.30.1370.10:FF:000001">
    <property type="entry name" value="Polyribonucleotide nucleotidyltransferase"/>
    <property type="match status" value="1"/>
</dbReference>
<evidence type="ECO:0000256" key="4">
    <source>
        <dbReference type="ARBA" id="ARBA00022679"/>
    </source>
</evidence>
<dbReference type="EC" id="2.7.7.8" evidence="9"/>
<feature type="compositionally biased region" description="Basic and acidic residues" evidence="10">
    <location>
        <begin position="768"/>
        <end position="777"/>
    </location>
</feature>
<dbReference type="PIRSF" id="PIRSF005499">
    <property type="entry name" value="PNPase"/>
    <property type="match status" value="1"/>
</dbReference>
<dbReference type="InterPro" id="IPR012340">
    <property type="entry name" value="NA-bd_OB-fold"/>
</dbReference>
<proteinExistence type="inferred from homology"/>
<evidence type="ECO:0000256" key="9">
    <source>
        <dbReference type="HAMAP-Rule" id="MF_01595"/>
    </source>
</evidence>
<feature type="domain" description="S1 motif" evidence="11">
    <location>
        <begin position="674"/>
        <end position="742"/>
    </location>
</feature>
<dbReference type="SUPFAM" id="SSF46915">
    <property type="entry name" value="Polynucleotide phosphorylase/guanosine pentaphosphate synthase (PNPase/GPSI), domain 3"/>
    <property type="match status" value="1"/>
</dbReference>
<protein>
    <recommendedName>
        <fullName evidence="9">Polyribonucleotide nucleotidyltransferase</fullName>
        <ecNumber evidence="9">2.7.7.8</ecNumber>
    </recommendedName>
    <alternativeName>
        <fullName evidence="9">Polynucleotide phosphorylase</fullName>
        <shortName evidence="9">PNPase</shortName>
    </alternativeName>
</protein>
<evidence type="ECO:0000256" key="6">
    <source>
        <dbReference type="ARBA" id="ARBA00022723"/>
    </source>
</evidence>
<dbReference type="PATRIC" id="fig|1618989.3.peg.138"/>
<gene>
    <name evidence="9" type="primary">pnp</name>
    <name evidence="12" type="ORF">UY72_C0007G0001</name>
</gene>
<dbReference type="SUPFAM" id="SSF54211">
    <property type="entry name" value="Ribosomal protein S5 domain 2-like"/>
    <property type="match status" value="2"/>
</dbReference>
<dbReference type="SUPFAM" id="SSF55666">
    <property type="entry name" value="Ribonuclease PH domain 2-like"/>
    <property type="match status" value="2"/>
</dbReference>
<sequence>MVEHPRPQPSLIHNLGQKHGVLDSSWNRGLSFRADFHCMDIRKFSGDFGGKPLIIETGRFAHAANGSCTVQYGNTVVLATAVLSKDARPGLGFFPLMVDFEEKLYAAGRIKGSRFIKREGRPTDEAVLNARFIDRAIRPLFDQRIENDVQVIVTVLAFDGQNDADIPGLIAASCALHMSDIPWNGPIAAARVNEVEGKMILNGTYAERMLSSFDVDVAGTPEKLLMMEAGANETPEQTVLEAILFGQQQLGSVIDLINKVRSEVGKEKRDLLSPKNDQERAAAEHRTDVERIAKDALRPLVKELFFDAPKATKTERALAKDALKSRLIAKLTEQGMAEPDIKLATSFAASTIDEEVTRMILEEGRRVDGRGIDEIRPLFSEVAILPCVHGSGHFMRGETQVLSVCTLGAPGDKQTLDGMELVGEKRFMHHYNFPPFSVGEAKPLRGAGRREIGHGALAEKAIAPMIPDEETFPYSIRVVSEVLGSNGSSSMGSTCGTTLALMDAGVPIKSPVAGIAMGLASDGKRYQVITDLQDLEDGEGGMDFKITGTANGITAIQLDTKTDGLPRSVVEEAIARARTARLKVLDVMLAAIAEPRKELAPTAPRILKLRINPDKIRDVIGSGGKVINEIIAKTGVSSIDIEQDGLVMITSVNQASGQAAYDWVHNLTREIQVGEAFDGEVVRLMEFGAFVQVLPGKDGLVHVSELAPWRVEKVTDIVNVGDKVKVKVIEIDEKGRVNLSMKQAEGNTYTEEMKAKAMKRPAQPNGNSDRKPQRNHE</sequence>
<keyword evidence="8 9" id="KW-0694">RNA-binding</keyword>
<dbReference type="HAMAP" id="MF_01595">
    <property type="entry name" value="PNPase"/>
    <property type="match status" value="1"/>
</dbReference>
<evidence type="ECO:0000256" key="7">
    <source>
        <dbReference type="ARBA" id="ARBA00022842"/>
    </source>
</evidence>
<dbReference type="InterPro" id="IPR015847">
    <property type="entry name" value="ExoRNase_PH_dom2"/>
</dbReference>
<dbReference type="CDD" id="cd04472">
    <property type="entry name" value="S1_PNPase"/>
    <property type="match status" value="1"/>
</dbReference>
<dbReference type="FunFam" id="3.30.230.70:FF:000001">
    <property type="entry name" value="Polyribonucleotide nucleotidyltransferase"/>
    <property type="match status" value="1"/>
</dbReference>
<dbReference type="AlphaFoldDB" id="A0A0G2ADW0"/>
<dbReference type="Pfam" id="PF03725">
    <property type="entry name" value="RNase_PH_C"/>
    <property type="match status" value="1"/>
</dbReference>
<dbReference type="InterPro" id="IPR020568">
    <property type="entry name" value="Ribosomal_Su5_D2-typ_SF"/>
</dbReference>
<dbReference type="SUPFAM" id="SSF50249">
    <property type="entry name" value="Nucleic acid-binding proteins"/>
    <property type="match status" value="1"/>
</dbReference>
<comment type="similarity">
    <text evidence="2 9">Belongs to the polyribonucleotide nucleotidyltransferase family.</text>
</comment>
<dbReference type="NCBIfam" id="NF008805">
    <property type="entry name" value="PRK11824.1"/>
    <property type="match status" value="1"/>
</dbReference>
<dbReference type="InterPro" id="IPR036612">
    <property type="entry name" value="KH_dom_type_1_sf"/>
</dbReference>
<dbReference type="PROSITE" id="PS50084">
    <property type="entry name" value="KH_TYPE_1"/>
    <property type="match status" value="1"/>
</dbReference>
<dbReference type="Pfam" id="PF00013">
    <property type="entry name" value="KH_1"/>
    <property type="match status" value="1"/>
</dbReference>